<dbReference type="RefSeq" id="WP_044005804.1">
    <property type="nucleotide sequence ID" value="NZ_CP007648.1"/>
</dbReference>
<proteinExistence type="inferred from homology"/>
<evidence type="ECO:0000313" key="4">
    <source>
        <dbReference type="Proteomes" id="UP000029488"/>
    </source>
</evidence>
<geneLocation type="plasmid" evidence="3 4">
    <name>pMP1046B</name>
</geneLocation>
<dbReference type="KEGG" id="lsj:LSJ_3040"/>
<dbReference type="Proteomes" id="UP000029488">
    <property type="component" value="Plasmid pMP1046B"/>
</dbReference>
<dbReference type="Gene3D" id="3.60.21.10">
    <property type="match status" value="1"/>
</dbReference>
<evidence type="ECO:0000256" key="1">
    <source>
        <dbReference type="ARBA" id="ARBA00008950"/>
    </source>
</evidence>
<evidence type="ECO:0000259" key="2">
    <source>
        <dbReference type="Pfam" id="PF12850"/>
    </source>
</evidence>
<protein>
    <submittedName>
        <fullName evidence="3">Phage related protein</fullName>
    </submittedName>
</protein>
<gene>
    <name evidence="3" type="ORF">LSJ_3040</name>
</gene>
<dbReference type="InterPro" id="IPR029052">
    <property type="entry name" value="Metallo-depent_PP-like"/>
</dbReference>
<dbReference type="Pfam" id="PF12850">
    <property type="entry name" value="Metallophos_2"/>
    <property type="match status" value="1"/>
</dbReference>
<organism evidence="3 4">
    <name type="scientific">Ligilactobacillus salivarius</name>
    <dbReference type="NCBI Taxonomy" id="1624"/>
    <lineage>
        <taxon>Bacteria</taxon>
        <taxon>Bacillati</taxon>
        <taxon>Bacillota</taxon>
        <taxon>Bacilli</taxon>
        <taxon>Lactobacillales</taxon>
        <taxon>Lactobacillaceae</taxon>
        <taxon>Ligilactobacillus</taxon>
    </lineage>
</organism>
<reference evidence="3 4" key="1">
    <citation type="journal article" date="2014" name="BMC Genomics">
        <title>Unusual genome complexity in Lactobacillus salivarius JCM1046.</title>
        <authorList>
            <person name="Raftis E.J."/>
            <person name="Forde B.M."/>
            <person name="Claesson M.J."/>
            <person name="O'Toole P.W."/>
        </authorList>
    </citation>
    <scope>NUCLEOTIDE SEQUENCE [LARGE SCALE GENOMIC DNA]</scope>
    <source>
        <strain evidence="3 4">JCM1046</strain>
        <plasmid evidence="3 4">pMP1046B</plasmid>
    </source>
</reference>
<feature type="domain" description="Calcineurin-like phosphoesterase" evidence="2">
    <location>
        <begin position="202"/>
        <end position="334"/>
    </location>
</feature>
<dbReference type="AlphaFoldDB" id="A0A089QFX7"/>
<dbReference type="InterPro" id="IPR024654">
    <property type="entry name" value="Calcineurin-like_PHP_lpxH"/>
</dbReference>
<keyword evidence="3" id="KW-0614">Plasmid</keyword>
<name>A0A089QFX7_9LACO</name>
<dbReference type="EMBL" id="CP007648">
    <property type="protein sequence ID" value="AIR11660.1"/>
    <property type="molecule type" value="Genomic_DNA"/>
</dbReference>
<comment type="similarity">
    <text evidence="1">Belongs to the metallophosphoesterase superfamily. YfcE family.</text>
</comment>
<sequence>MIKSGFYDSDSNESYRCLIKAVQKEQGSLPSVEKHADMLSSNKLQGLKEKIGELHYAKFAEQQERRELNKVKRDMSKGALVADSISNLVADMNFAELPKSKIYKNQVKSPSSLIICLSDIHYGADFSIPQNEYNPEMSARLLDEYAGKLISFIKMRKDIIHVHVVNLGDSIEHAQMRQQNTFEVRKTVSEQVTEIARLIWKFLARLSEVAYVTYEGIAGNHDRLNGNYKNALTGDTASTLINQIIRSLAEVTDGRVEYVEAKDYYFTDIDLMGHSFAFVHGDKHKVDSNNSVLSKLGDIHNKHYDAVIAGHIHHYKMTEVGENRFQVNFGSFKGIDPYAVQQGFASSRSQGIIVVNKKGYEIRRVTL</sequence>
<evidence type="ECO:0000313" key="3">
    <source>
        <dbReference type="EMBL" id="AIR11660.1"/>
    </source>
</evidence>
<dbReference type="SUPFAM" id="SSF56300">
    <property type="entry name" value="Metallo-dependent phosphatases"/>
    <property type="match status" value="1"/>
</dbReference>
<accession>A0A089QFX7</accession>